<dbReference type="Gene3D" id="3.40.50.1820">
    <property type="entry name" value="alpha/beta hydrolase"/>
    <property type="match status" value="1"/>
</dbReference>
<accession>E9E0J9</accession>
<protein>
    <submittedName>
        <fullName evidence="1">Carboxylesterase family protein</fullName>
    </submittedName>
</protein>
<dbReference type="KEGG" id="maw:19247708"/>
<dbReference type="EMBL" id="GL698489">
    <property type="protein sequence ID" value="EFY90619.1"/>
    <property type="molecule type" value="Genomic_DNA"/>
</dbReference>
<evidence type="ECO:0000313" key="2">
    <source>
        <dbReference type="Proteomes" id="UP000002499"/>
    </source>
</evidence>
<dbReference type="OrthoDB" id="408631at2759"/>
<dbReference type="AlphaFoldDB" id="E9E0J9"/>
<dbReference type="ESTHER" id="metar-e9eny8">
    <property type="family name" value="Fungal_carboxylesterase_lipase"/>
</dbReference>
<evidence type="ECO:0000313" key="1">
    <source>
        <dbReference type="EMBL" id="EFY90619.1"/>
    </source>
</evidence>
<keyword evidence="2" id="KW-1185">Reference proteome</keyword>
<dbReference type="eggNOG" id="KOG1516">
    <property type="taxonomic scope" value="Eukaryota"/>
</dbReference>
<name>E9E0J9_METAQ</name>
<reference evidence="1 2" key="1">
    <citation type="journal article" date="2011" name="PLoS Genet.">
        <title>Genome sequencing and comparative transcriptomics of the model entomopathogenic fungi Metarhizium anisopliae and M. acridum.</title>
        <authorList>
            <person name="Gao Q."/>
            <person name="Jin K."/>
            <person name="Ying S.H."/>
            <person name="Zhang Y."/>
            <person name="Xiao G."/>
            <person name="Shang Y."/>
            <person name="Duan Z."/>
            <person name="Hu X."/>
            <person name="Xie X.Q."/>
            <person name="Zhou G."/>
            <person name="Peng G."/>
            <person name="Luo Z."/>
            <person name="Huang W."/>
            <person name="Wang B."/>
            <person name="Fang W."/>
            <person name="Wang S."/>
            <person name="Zhong Y."/>
            <person name="Ma L.J."/>
            <person name="St Leger R.J."/>
            <person name="Zhao G.P."/>
            <person name="Pei Y."/>
            <person name="Feng M.G."/>
            <person name="Xia Y."/>
            <person name="Wang C."/>
        </authorList>
    </citation>
    <scope>NUCLEOTIDE SEQUENCE [LARGE SCALE GENOMIC DNA]</scope>
    <source>
        <strain evidence="1 2">CQMa 102</strain>
    </source>
</reference>
<dbReference type="HOGENOM" id="CLU_1023374_0_0_1"/>
<dbReference type="InterPro" id="IPR029058">
    <property type="entry name" value="AB_hydrolase_fold"/>
</dbReference>
<proteinExistence type="predicted"/>
<dbReference type="InParanoid" id="E9E0J9"/>
<organism evidence="2">
    <name type="scientific">Metarhizium acridum (strain CQMa 102)</name>
    <dbReference type="NCBI Taxonomy" id="655827"/>
    <lineage>
        <taxon>Eukaryota</taxon>
        <taxon>Fungi</taxon>
        <taxon>Dikarya</taxon>
        <taxon>Ascomycota</taxon>
        <taxon>Pezizomycotina</taxon>
        <taxon>Sordariomycetes</taxon>
        <taxon>Hypocreomycetidae</taxon>
        <taxon>Hypocreales</taxon>
        <taxon>Clavicipitaceae</taxon>
        <taxon>Metarhizium</taxon>
    </lineage>
</organism>
<dbReference type="SUPFAM" id="SSF53474">
    <property type="entry name" value="alpha/beta-Hydrolases"/>
    <property type="match status" value="1"/>
</dbReference>
<dbReference type="GeneID" id="19247708"/>
<sequence length="272" mass="29766">MANVSKITLQLPNGKITVLQNDNILIARGIPYSQAERFQPPQPMPNGSSTKDFTQSCPICPQLKSRLDALNGPIAQGRAMSEDCFRAGVESVAICAGNGIHPRRRVFLRRRPRGERCCGGEYHESPRDLGLPTHRGKSARQPGADGSDCRFEMGSGEYRILRRRPEESLCIWGVSRRGFYILSDGGEWDRGVVPKGHYAERALGANMGPAGDFGCFGETGFRTGARGSRRCLWGGIADDPRQAGDEGVVVCYGWLAVRPADGPRSAARYRDI</sequence>
<dbReference type="Proteomes" id="UP000002499">
    <property type="component" value="Unassembled WGS sequence"/>
</dbReference>
<gene>
    <name evidence="1" type="ORF">MAC_03397</name>
</gene>